<dbReference type="GO" id="GO:0016491">
    <property type="term" value="F:oxidoreductase activity"/>
    <property type="evidence" value="ECO:0007669"/>
    <property type="project" value="UniProtKB-UniRule"/>
</dbReference>
<name>A0A7R6SWG9_9GAMM</name>
<dbReference type="AlphaFoldDB" id="A0A7R6SWG9"/>
<dbReference type="NCBIfam" id="NF008033">
    <property type="entry name" value="PRK10765.1"/>
    <property type="match status" value="1"/>
</dbReference>
<dbReference type="KEGG" id="njp:NEJAP_2700"/>
<comment type="similarity">
    <text evidence="1 5">Belongs to the flavin oxidoreductase frp family.</text>
</comment>
<feature type="domain" description="Nitroreductase" evidence="6">
    <location>
        <begin position="10"/>
        <end position="163"/>
    </location>
</feature>
<dbReference type="PIRSF" id="PIRSF005426">
    <property type="entry name" value="Frp"/>
    <property type="match status" value="1"/>
</dbReference>
<evidence type="ECO:0000256" key="2">
    <source>
        <dbReference type="ARBA" id="ARBA00022630"/>
    </source>
</evidence>
<evidence type="ECO:0000313" key="7">
    <source>
        <dbReference type="EMBL" id="BBB30644.1"/>
    </source>
</evidence>
<keyword evidence="4 5" id="KW-0560">Oxidoreductase</keyword>
<accession>A0A7R6SWG9</accession>
<gene>
    <name evidence="7" type="primary">nfsA</name>
    <name evidence="7" type="ORF">NEJAP_2700</name>
</gene>
<evidence type="ECO:0000256" key="4">
    <source>
        <dbReference type="ARBA" id="ARBA00023002"/>
    </source>
</evidence>
<dbReference type="Pfam" id="PF00881">
    <property type="entry name" value="Nitroreductase"/>
    <property type="match status" value="1"/>
</dbReference>
<keyword evidence="2 5" id="KW-0285">Flavoprotein</keyword>
<dbReference type="InterPro" id="IPR000415">
    <property type="entry name" value="Nitroreductase-like"/>
</dbReference>
<dbReference type="PANTHER" id="PTHR43425:SF3">
    <property type="entry name" value="NADPH-DEPENDENT OXIDOREDUCTASE"/>
    <property type="match status" value="1"/>
</dbReference>
<dbReference type="RefSeq" id="WP_201347808.1">
    <property type="nucleotide sequence ID" value="NZ_AP014546.1"/>
</dbReference>
<dbReference type="InterPro" id="IPR029479">
    <property type="entry name" value="Nitroreductase"/>
</dbReference>
<dbReference type="Proteomes" id="UP000595332">
    <property type="component" value="Chromosome"/>
</dbReference>
<evidence type="ECO:0000256" key="5">
    <source>
        <dbReference type="PIRNR" id="PIRNR005426"/>
    </source>
</evidence>
<evidence type="ECO:0000259" key="6">
    <source>
        <dbReference type="Pfam" id="PF00881"/>
    </source>
</evidence>
<dbReference type="EMBL" id="AP014546">
    <property type="protein sequence ID" value="BBB30644.1"/>
    <property type="molecule type" value="Genomic_DNA"/>
</dbReference>
<evidence type="ECO:0000313" key="8">
    <source>
        <dbReference type="Proteomes" id="UP000595332"/>
    </source>
</evidence>
<proteinExistence type="inferred from homology"/>
<keyword evidence="8" id="KW-1185">Reference proteome</keyword>
<dbReference type="Gene3D" id="3.40.109.10">
    <property type="entry name" value="NADH Oxidase"/>
    <property type="match status" value="1"/>
</dbReference>
<keyword evidence="3 5" id="KW-0288">FMN</keyword>
<evidence type="ECO:0000256" key="1">
    <source>
        <dbReference type="ARBA" id="ARBA00008366"/>
    </source>
</evidence>
<dbReference type="InterPro" id="IPR016446">
    <property type="entry name" value="Flavin_OxRdtase_Frp"/>
</dbReference>
<keyword evidence="5" id="KW-0521">NADP</keyword>
<organism evidence="7 8">
    <name type="scientific">Neptunomonas japonica JAMM 1380</name>
    <dbReference type="NCBI Taxonomy" id="1441457"/>
    <lineage>
        <taxon>Bacteria</taxon>
        <taxon>Pseudomonadati</taxon>
        <taxon>Pseudomonadota</taxon>
        <taxon>Gammaproteobacteria</taxon>
        <taxon>Oceanospirillales</taxon>
        <taxon>Oceanospirillaceae</taxon>
        <taxon>Neptunomonas</taxon>
    </lineage>
</organism>
<sequence>MNPTIDLLNNHRSIRAFKEQPISQEVINTLVSFGQAAATSSFIQACTVIQVEDSSKREKLAEYAGNQKYVQTAPTFLVFCADMKRHEMACNLHNEQMQSGFTEQFITATVDCALFAQNVAIAAESLDLGVVYIGGIRNKVNDVSDLLDLPELVYPVFGMCIGYPDQSPEVKPRLPLPIVLKKDSYSNVQDSELLADYDKVIRDYYLSRTGGNKDMSWSEQIAGMLVKEARPHMLDFLKARGYLLK</sequence>
<protein>
    <submittedName>
        <fullName evidence="7">Nitroreductase</fullName>
    </submittedName>
</protein>
<evidence type="ECO:0000256" key="3">
    <source>
        <dbReference type="ARBA" id="ARBA00022643"/>
    </source>
</evidence>
<dbReference type="PANTHER" id="PTHR43425">
    <property type="entry name" value="OXYGEN-INSENSITIVE NADPH NITROREDUCTASE"/>
    <property type="match status" value="1"/>
</dbReference>
<reference evidence="7 8" key="1">
    <citation type="journal article" date="2008" name="Int. J. Syst. Evol. Microbiol.">
        <title>Neptunomonas japonica sp. nov., an Osedax japonicus symbiont-like bacterium isolated from sediment adjacent to sperm whale carcasses off Kagoshima, Japan.</title>
        <authorList>
            <person name="Miyazaki M."/>
            <person name="Nogi Y."/>
            <person name="Fujiwara Y."/>
            <person name="Kawato M."/>
            <person name="Kubokawa K."/>
            <person name="Horikoshi K."/>
        </authorList>
    </citation>
    <scope>NUCLEOTIDE SEQUENCE [LARGE SCALE GENOMIC DNA]</scope>
    <source>
        <strain evidence="7 8">JAMM 1380</strain>
    </source>
</reference>
<dbReference type="CDD" id="cd02146">
    <property type="entry name" value="NfsA-like"/>
    <property type="match status" value="1"/>
</dbReference>
<dbReference type="SUPFAM" id="SSF55469">
    <property type="entry name" value="FMN-dependent nitroreductase-like"/>
    <property type="match status" value="1"/>
</dbReference>